<feature type="transmembrane region" description="Helical" evidence="6">
    <location>
        <begin position="73"/>
        <end position="101"/>
    </location>
</feature>
<dbReference type="HOGENOM" id="CLU_058289_0_0_1"/>
<comment type="similarity">
    <text evidence="5">Belongs to the SAT4 family.</text>
</comment>
<dbReference type="KEGG" id="ela:UCREL1_703"/>
<dbReference type="OMA" id="DEHEANH"/>
<name>M7T015_EUTLA</name>
<dbReference type="Proteomes" id="UP000012174">
    <property type="component" value="Unassembled WGS sequence"/>
</dbReference>
<dbReference type="InterPro" id="IPR049326">
    <property type="entry name" value="Rhodopsin_dom_fungi"/>
</dbReference>
<feature type="domain" description="Rhodopsin" evidence="7">
    <location>
        <begin position="62"/>
        <end position="301"/>
    </location>
</feature>
<sequence>MFSIPCTQGAKCTMSELSLNPHQKAHFNDTKQPELWGCLIAFLVINDVVIAGRLWGTWRSIGNRSRVIAEDVLIVLSGIFVNVIIANLMVATHYGLGLHIYTVNSRDPDYPSNLSKTFMHIWITMVLMSGFFVCIKMTLLFFYKRLFLVANNSRLRIFWWANFIYVVVWFFGSTSFYLFQCKPVQWYFIQYFERFPNKPVPGGMTGQCDATTVHHVALPLVFSLISDFSLLLLPIWAISKLRLNKSKKRGLMAVFGIGLIACFLEFARVLILVIHTDDKDDPSYGVAIFLILTAAEETTAIHGYPILLTKFALKVWKVY</sequence>
<feature type="transmembrane region" description="Helical" evidence="6">
    <location>
        <begin position="155"/>
        <end position="179"/>
    </location>
</feature>
<evidence type="ECO:0000256" key="2">
    <source>
        <dbReference type="ARBA" id="ARBA00022692"/>
    </source>
</evidence>
<gene>
    <name evidence="8" type="ORF">UCREL1_703</name>
</gene>
<dbReference type="EMBL" id="KB705480">
    <property type="protein sequence ID" value="EMR72229.1"/>
    <property type="molecule type" value="Genomic_DNA"/>
</dbReference>
<evidence type="ECO:0000256" key="3">
    <source>
        <dbReference type="ARBA" id="ARBA00022989"/>
    </source>
</evidence>
<dbReference type="PANTHER" id="PTHR33048">
    <property type="entry name" value="PTH11-LIKE INTEGRAL MEMBRANE PROTEIN (AFU_ORTHOLOGUE AFUA_5G11245)"/>
    <property type="match status" value="1"/>
</dbReference>
<protein>
    <submittedName>
        <fullName evidence="8">Putative integral membrane protein</fullName>
    </submittedName>
</protein>
<evidence type="ECO:0000259" key="7">
    <source>
        <dbReference type="Pfam" id="PF20684"/>
    </source>
</evidence>
<evidence type="ECO:0000256" key="4">
    <source>
        <dbReference type="ARBA" id="ARBA00023136"/>
    </source>
</evidence>
<keyword evidence="2 6" id="KW-0812">Transmembrane</keyword>
<dbReference type="OrthoDB" id="4682787at2759"/>
<evidence type="ECO:0000313" key="8">
    <source>
        <dbReference type="EMBL" id="EMR72229.1"/>
    </source>
</evidence>
<feature type="transmembrane region" description="Helical" evidence="6">
    <location>
        <begin position="34"/>
        <end position="52"/>
    </location>
</feature>
<feature type="transmembrane region" description="Helical" evidence="6">
    <location>
        <begin position="286"/>
        <end position="307"/>
    </location>
</feature>
<comment type="subcellular location">
    <subcellularLocation>
        <location evidence="1">Membrane</location>
        <topology evidence="1">Multi-pass membrane protein</topology>
    </subcellularLocation>
</comment>
<evidence type="ECO:0000256" key="1">
    <source>
        <dbReference type="ARBA" id="ARBA00004141"/>
    </source>
</evidence>
<accession>M7T015</accession>
<feature type="transmembrane region" description="Helical" evidence="6">
    <location>
        <begin position="250"/>
        <end position="274"/>
    </location>
</feature>
<dbReference type="eggNOG" id="ENOG502SQIA">
    <property type="taxonomic scope" value="Eukaryota"/>
</dbReference>
<evidence type="ECO:0000313" key="9">
    <source>
        <dbReference type="Proteomes" id="UP000012174"/>
    </source>
</evidence>
<dbReference type="Pfam" id="PF20684">
    <property type="entry name" value="Fung_rhodopsin"/>
    <property type="match status" value="1"/>
</dbReference>
<dbReference type="GO" id="GO:0016020">
    <property type="term" value="C:membrane"/>
    <property type="evidence" value="ECO:0007669"/>
    <property type="project" value="UniProtKB-SubCell"/>
</dbReference>
<proteinExistence type="inferred from homology"/>
<keyword evidence="9" id="KW-1185">Reference proteome</keyword>
<reference evidence="9" key="1">
    <citation type="journal article" date="2013" name="Genome Announc.">
        <title>Draft genome sequence of the grapevine dieback fungus Eutypa lata UCR-EL1.</title>
        <authorList>
            <person name="Blanco-Ulate B."/>
            <person name="Rolshausen P.E."/>
            <person name="Cantu D."/>
        </authorList>
    </citation>
    <scope>NUCLEOTIDE SEQUENCE [LARGE SCALE GENOMIC DNA]</scope>
    <source>
        <strain evidence="9">UCR-EL1</strain>
    </source>
</reference>
<dbReference type="AlphaFoldDB" id="M7T015"/>
<dbReference type="PANTHER" id="PTHR33048:SF47">
    <property type="entry name" value="INTEGRAL MEMBRANE PROTEIN-RELATED"/>
    <property type="match status" value="1"/>
</dbReference>
<keyword evidence="4 6" id="KW-0472">Membrane</keyword>
<feature type="transmembrane region" description="Helical" evidence="6">
    <location>
        <begin position="121"/>
        <end position="143"/>
    </location>
</feature>
<organism evidence="8 9">
    <name type="scientific">Eutypa lata (strain UCR-EL1)</name>
    <name type="common">Grapevine dieback disease fungus</name>
    <name type="synonym">Eutypa armeniacae</name>
    <dbReference type="NCBI Taxonomy" id="1287681"/>
    <lineage>
        <taxon>Eukaryota</taxon>
        <taxon>Fungi</taxon>
        <taxon>Dikarya</taxon>
        <taxon>Ascomycota</taxon>
        <taxon>Pezizomycotina</taxon>
        <taxon>Sordariomycetes</taxon>
        <taxon>Xylariomycetidae</taxon>
        <taxon>Xylariales</taxon>
        <taxon>Diatrypaceae</taxon>
        <taxon>Eutypa</taxon>
    </lineage>
</organism>
<evidence type="ECO:0000256" key="6">
    <source>
        <dbReference type="SAM" id="Phobius"/>
    </source>
</evidence>
<keyword evidence="3 6" id="KW-1133">Transmembrane helix</keyword>
<feature type="transmembrane region" description="Helical" evidence="6">
    <location>
        <begin position="216"/>
        <end position="238"/>
    </location>
</feature>
<dbReference type="InterPro" id="IPR052337">
    <property type="entry name" value="SAT4-like"/>
</dbReference>
<evidence type="ECO:0000256" key="5">
    <source>
        <dbReference type="ARBA" id="ARBA00038359"/>
    </source>
</evidence>